<evidence type="ECO:0000256" key="2">
    <source>
        <dbReference type="ARBA" id="ARBA00023002"/>
    </source>
</evidence>
<dbReference type="GO" id="GO:0016491">
    <property type="term" value="F:oxidoreductase activity"/>
    <property type="evidence" value="ECO:0007669"/>
    <property type="project" value="UniProtKB-KW"/>
</dbReference>
<organism evidence="3">
    <name type="scientific">Campylobacter coli</name>
    <dbReference type="NCBI Taxonomy" id="195"/>
    <lineage>
        <taxon>Bacteria</taxon>
        <taxon>Pseudomonadati</taxon>
        <taxon>Campylobacterota</taxon>
        <taxon>Epsilonproteobacteria</taxon>
        <taxon>Campylobacterales</taxon>
        <taxon>Campylobacteraceae</taxon>
        <taxon>Campylobacter</taxon>
    </lineage>
</organism>
<dbReference type="PANTHER" id="PTHR43669">
    <property type="entry name" value="5-KETO-D-GLUCONATE 5-REDUCTASE"/>
    <property type="match status" value="1"/>
</dbReference>
<evidence type="ECO:0000313" key="3">
    <source>
        <dbReference type="EMBL" id="EDO8947943.1"/>
    </source>
</evidence>
<evidence type="ECO:0000256" key="1">
    <source>
        <dbReference type="ARBA" id="ARBA00006484"/>
    </source>
</evidence>
<keyword evidence="2" id="KW-0560">Oxidoreductase</keyword>
<dbReference type="CDD" id="cd05233">
    <property type="entry name" value="SDR_c"/>
    <property type="match status" value="1"/>
</dbReference>
<dbReference type="PANTHER" id="PTHR43669:SF3">
    <property type="entry name" value="ALCOHOL DEHYDROGENASE, PUTATIVE (AFU_ORTHOLOGUE AFUA_3G03445)-RELATED"/>
    <property type="match status" value="1"/>
</dbReference>
<dbReference type="Pfam" id="PF00106">
    <property type="entry name" value="adh_short"/>
    <property type="match status" value="1"/>
</dbReference>
<comment type="caution">
    <text evidence="3">The sequence shown here is derived from an EMBL/GenBank/DDBJ whole genome shotgun (WGS) entry which is preliminary data.</text>
</comment>
<dbReference type="InterPro" id="IPR036291">
    <property type="entry name" value="NAD(P)-bd_dom_sf"/>
</dbReference>
<dbReference type="PRINTS" id="PR00081">
    <property type="entry name" value="GDHRDH"/>
</dbReference>
<accession>A0A6F9HWV8</accession>
<dbReference type="AlphaFoldDB" id="A0A6F9HWV8"/>
<reference evidence="3" key="1">
    <citation type="submission" date="2019-11" db="EMBL/GenBank/DDBJ databases">
        <authorList>
            <consortium name="NARMS: The National Antimicrobial Resistance Monitoring System"/>
        </authorList>
    </citation>
    <scope>NUCLEOTIDE SEQUENCE</scope>
    <source>
        <strain evidence="3">FSIS31902808</strain>
    </source>
</reference>
<proteinExistence type="inferred from homology"/>
<dbReference type="Gene3D" id="3.40.50.720">
    <property type="entry name" value="NAD(P)-binding Rossmann-like Domain"/>
    <property type="match status" value="1"/>
</dbReference>
<comment type="similarity">
    <text evidence="1">Belongs to the short-chain dehydrogenases/reductases (SDR) family.</text>
</comment>
<dbReference type="InterPro" id="IPR002347">
    <property type="entry name" value="SDR_fam"/>
</dbReference>
<dbReference type="SUPFAM" id="SSF51735">
    <property type="entry name" value="NAD(P)-binding Rossmann-fold domains"/>
    <property type="match status" value="1"/>
</dbReference>
<name>A0A6F9HWV8_CAMCO</name>
<sequence length="134" mass="14759">MDKVVFITGSSTGIGNACVHKFHNEGYKVAFMDINQEEGQKIANNLKDVLFIAGDTKNKEDIKNAVARAVEKFGNFDVISLNAGIHRCNTILDISDEELDLIIQTNIYGYVNTMRIAIPHMKKEGGSIVINASD</sequence>
<dbReference type="EMBL" id="AANIDH010000002">
    <property type="protein sequence ID" value="EDO8947943.1"/>
    <property type="molecule type" value="Genomic_DNA"/>
</dbReference>
<gene>
    <name evidence="3" type="ORF">GJ265_01370</name>
</gene>
<protein>
    <submittedName>
        <fullName evidence="3">SDR family NAD(P)-dependent oxidoreductase</fullName>
    </submittedName>
</protein>